<evidence type="ECO:0000256" key="5">
    <source>
        <dbReference type="ARBA" id="ARBA00022840"/>
    </source>
</evidence>
<dbReference type="Proteomes" id="UP000240481">
    <property type="component" value="Unassembled WGS sequence"/>
</dbReference>
<evidence type="ECO:0000259" key="11">
    <source>
        <dbReference type="PROSITE" id="PS51278"/>
    </source>
</evidence>
<dbReference type="PANTHER" id="PTHR43284">
    <property type="entry name" value="ASPARAGINE SYNTHETASE (GLUTAMINE-HYDROLYZING)"/>
    <property type="match status" value="1"/>
</dbReference>
<dbReference type="InterPro" id="IPR017539">
    <property type="entry name" value="XrtA_amidotfase"/>
</dbReference>
<dbReference type="InterPro" id="IPR001962">
    <property type="entry name" value="Asn_synthase"/>
</dbReference>
<proteinExistence type="inferred from homology"/>
<evidence type="ECO:0000256" key="10">
    <source>
        <dbReference type="PIRSR" id="PIRSR001589-3"/>
    </source>
</evidence>
<comment type="caution">
    <text evidence="12">The sequence shown here is derived from an EMBL/GenBank/DDBJ whole genome shotgun (WGS) entry which is preliminary data.</text>
</comment>
<dbReference type="GO" id="GO:0005829">
    <property type="term" value="C:cytosol"/>
    <property type="evidence" value="ECO:0007669"/>
    <property type="project" value="TreeGrafter"/>
</dbReference>
<evidence type="ECO:0000256" key="7">
    <source>
        <dbReference type="ARBA" id="ARBA00048741"/>
    </source>
</evidence>
<comment type="similarity">
    <text evidence="2">Belongs to the asparagine synthetase family.</text>
</comment>
<dbReference type="Gene3D" id="3.60.20.10">
    <property type="entry name" value="Glutamine Phosphoribosylpyrophosphate, subunit 1, domain 1"/>
    <property type="match status" value="1"/>
</dbReference>
<gene>
    <name evidence="12" type="ORF">C9I94_23360</name>
</gene>
<organism evidence="12 13">
    <name type="scientific">Photobacterium swingsii</name>
    <dbReference type="NCBI Taxonomy" id="680026"/>
    <lineage>
        <taxon>Bacteria</taxon>
        <taxon>Pseudomonadati</taxon>
        <taxon>Pseudomonadota</taxon>
        <taxon>Gammaproteobacteria</taxon>
        <taxon>Vibrionales</taxon>
        <taxon>Vibrionaceae</taxon>
        <taxon>Photobacterium</taxon>
    </lineage>
</organism>
<name>A0A0J8XUV9_9GAMM</name>
<dbReference type="PROSITE" id="PS51278">
    <property type="entry name" value="GATASE_TYPE_2"/>
    <property type="match status" value="1"/>
</dbReference>
<dbReference type="InterPro" id="IPR033738">
    <property type="entry name" value="AsnB_N"/>
</dbReference>
<evidence type="ECO:0000256" key="6">
    <source>
        <dbReference type="ARBA" id="ARBA00022962"/>
    </source>
</evidence>
<dbReference type="EMBL" id="PYLZ01000019">
    <property type="protein sequence ID" value="PSW19748.1"/>
    <property type="molecule type" value="Genomic_DNA"/>
</dbReference>
<sequence>MCGIAGIFNLYQSTPIQPELLKTINRRQSHRGPDDEGYYFDSFIGLAHRRLSIIDLSGGHQPLFNEDGSIAVVFNGEIYNFQSLVTELKQAGHIFSTYSDTEVIVHAWEEWGEQAVTRFRGMFTFAIWDTNRRQLFIARDRLGKKPLFYSQTPQGQLVFASELKVLLEHPDVNLTLRPEMTEDFFMYGYIPDPNTAYQHIFKLEAGHTMLLTPGEQLRTTPYWDLAAPESCLSWEQAQSSLIEQLEEAVKIRLIADVPLGAFLSGGVDSSAIVSMMARLQNHPVNTCAIGFNEAEYDESEYAQQIAQQYKTKHTSHIVDADDVSLIKQLNDIYDEPYADSSALPTYRVCQLARKSVKVALSGDGGDEIFGGYRRHKMHLAEQKVRQMIPSRFRKPIFGSLGKLYPKADWAPRPLRAKTTFQSLALNQVEAYASSISKLRVDEREQLFSPQYRQQLNGYNGIDQLTHHAHKAPTDDPLKLIQYLDIKTWLVGDILTKVDRASMANSLEVRAPLLDHEFIEWAYTVNSQDNIRNVQGKGVQGKYAFKKALEPYVNQDILYRPKMGFSMPISQWFRTSLKQTLYNSVLSTNMLDSGYFNVSHLKQMLQEHSDGYRDHGASLWCLLMFSQFMMKQ</sequence>
<dbReference type="InterPro" id="IPR006426">
    <property type="entry name" value="Asn_synth_AEB"/>
</dbReference>
<dbReference type="InterPro" id="IPR051786">
    <property type="entry name" value="ASN_synthetase/amidase"/>
</dbReference>
<dbReference type="CDD" id="cd01991">
    <property type="entry name" value="Asn_synthase_B_C"/>
    <property type="match status" value="1"/>
</dbReference>
<feature type="domain" description="Glutamine amidotransferase type-2" evidence="11">
    <location>
        <begin position="2"/>
        <end position="214"/>
    </location>
</feature>
<evidence type="ECO:0000256" key="2">
    <source>
        <dbReference type="ARBA" id="ARBA00005752"/>
    </source>
</evidence>
<evidence type="ECO:0000313" key="13">
    <source>
        <dbReference type="Proteomes" id="UP000240481"/>
    </source>
</evidence>
<dbReference type="InterPro" id="IPR014729">
    <property type="entry name" value="Rossmann-like_a/b/a_fold"/>
</dbReference>
<reference evidence="12 13" key="1">
    <citation type="submission" date="2018-01" db="EMBL/GenBank/DDBJ databases">
        <title>Whole genome sequencing of Histamine producing bacteria.</title>
        <authorList>
            <person name="Butler K."/>
        </authorList>
    </citation>
    <scope>NUCLEOTIDE SEQUENCE [LARGE SCALE GENOMIC DNA]</scope>
    <source>
        <strain evidence="12 13">DSM 24669</strain>
    </source>
</reference>
<feature type="binding site" evidence="9">
    <location>
        <begin position="361"/>
        <end position="362"/>
    </location>
    <ligand>
        <name>ATP</name>
        <dbReference type="ChEBI" id="CHEBI:30616"/>
    </ligand>
</feature>
<keyword evidence="12" id="KW-0808">Transferase</keyword>
<comment type="catalytic activity">
    <reaction evidence="7">
        <text>L-aspartate + L-glutamine + ATP + H2O = L-asparagine + L-glutamate + AMP + diphosphate + H(+)</text>
        <dbReference type="Rhea" id="RHEA:12228"/>
        <dbReference type="ChEBI" id="CHEBI:15377"/>
        <dbReference type="ChEBI" id="CHEBI:15378"/>
        <dbReference type="ChEBI" id="CHEBI:29985"/>
        <dbReference type="ChEBI" id="CHEBI:29991"/>
        <dbReference type="ChEBI" id="CHEBI:30616"/>
        <dbReference type="ChEBI" id="CHEBI:33019"/>
        <dbReference type="ChEBI" id="CHEBI:58048"/>
        <dbReference type="ChEBI" id="CHEBI:58359"/>
        <dbReference type="ChEBI" id="CHEBI:456215"/>
        <dbReference type="EC" id="6.3.5.4"/>
    </reaction>
</comment>
<feature type="active site" description="For GATase activity" evidence="8">
    <location>
        <position position="2"/>
    </location>
</feature>
<dbReference type="InterPro" id="IPR017932">
    <property type="entry name" value="GATase_2_dom"/>
</dbReference>
<feature type="binding site" evidence="9">
    <location>
        <position position="289"/>
    </location>
    <ligand>
        <name>ATP</name>
        <dbReference type="ChEBI" id="CHEBI:30616"/>
    </ligand>
</feature>
<dbReference type="GO" id="GO:0004066">
    <property type="term" value="F:asparagine synthase (glutamine-hydrolyzing) activity"/>
    <property type="evidence" value="ECO:0007669"/>
    <property type="project" value="UniProtKB-EC"/>
</dbReference>
<accession>A0A0J8XUV9</accession>
<dbReference type="SUPFAM" id="SSF56235">
    <property type="entry name" value="N-terminal nucleophile aminohydrolases (Ntn hydrolases)"/>
    <property type="match status" value="1"/>
</dbReference>
<keyword evidence="6 8" id="KW-0315">Glutamine amidotransferase</keyword>
<feature type="site" description="Important for beta-aspartyl-AMP intermediate formation" evidence="10">
    <location>
        <position position="363"/>
    </location>
</feature>
<dbReference type="CDD" id="cd00712">
    <property type="entry name" value="AsnB"/>
    <property type="match status" value="1"/>
</dbReference>
<dbReference type="GO" id="GO:0005524">
    <property type="term" value="F:ATP binding"/>
    <property type="evidence" value="ECO:0007669"/>
    <property type="project" value="UniProtKB-KW"/>
</dbReference>
<dbReference type="Pfam" id="PF00733">
    <property type="entry name" value="Asn_synthase"/>
    <property type="match status" value="1"/>
</dbReference>
<dbReference type="PANTHER" id="PTHR43284:SF1">
    <property type="entry name" value="ASPARAGINE SYNTHETASE"/>
    <property type="match status" value="1"/>
</dbReference>
<dbReference type="STRING" id="680026.AB733_19340"/>
<dbReference type="SUPFAM" id="SSF52402">
    <property type="entry name" value="Adenine nucleotide alpha hydrolases-like"/>
    <property type="match status" value="1"/>
</dbReference>
<dbReference type="GO" id="GO:0006529">
    <property type="term" value="P:asparagine biosynthetic process"/>
    <property type="evidence" value="ECO:0007669"/>
    <property type="project" value="UniProtKB-KW"/>
</dbReference>
<dbReference type="NCBIfam" id="TIGR03108">
    <property type="entry name" value="eps_aminotran_1"/>
    <property type="match status" value="1"/>
</dbReference>
<evidence type="ECO:0000313" key="12">
    <source>
        <dbReference type="EMBL" id="PSW19748.1"/>
    </source>
</evidence>
<keyword evidence="8" id="KW-0028">Amino-acid biosynthesis</keyword>
<dbReference type="RefSeq" id="WP_048900266.1">
    <property type="nucleotide sequence ID" value="NZ_AP024853.1"/>
</dbReference>
<dbReference type="AlphaFoldDB" id="A0A0J8XUV9"/>
<protein>
    <recommendedName>
        <fullName evidence="3">asparagine synthase (glutamine-hydrolyzing)</fullName>
        <ecNumber evidence="3">6.3.5.4</ecNumber>
    </recommendedName>
</protein>
<evidence type="ECO:0000256" key="9">
    <source>
        <dbReference type="PIRSR" id="PIRSR001589-2"/>
    </source>
</evidence>
<dbReference type="PIRSF" id="PIRSF001589">
    <property type="entry name" value="Asn_synthetase_glu-h"/>
    <property type="match status" value="1"/>
</dbReference>
<evidence type="ECO:0000256" key="1">
    <source>
        <dbReference type="ARBA" id="ARBA00005187"/>
    </source>
</evidence>
<keyword evidence="4 9" id="KW-0547">Nucleotide-binding</keyword>
<dbReference type="Gene3D" id="3.40.50.620">
    <property type="entry name" value="HUPs"/>
    <property type="match status" value="1"/>
</dbReference>
<dbReference type="EC" id="6.3.5.4" evidence="3"/>
<comment type="pathway">
    <text evidence="1">Amino-acid biosynthesis; L-asparagine biosynthesis; L-asparagine from L-aspartate (L-Gln route): step 1/1.</text>
</comment>
<evidence type="ECO:0000256" key="4">
    <source>
        <dbReference type="ARBA" id="ARBA00022741"/>
    </source>
</evidence>
<evidence type="ECO:0000256" key="8">
    <source>
        <dbReference type="PIRSR" id="PIRSR001589-1"/>
    </source>
</evidence>
<keyword evidence="13" id="KW-1185">Reference proteome</keyword>
<dbReference type="Pfam" id="PF13537">
    <property type="entry name" value="GATase_7"/>
    <property type="match status" value="1"/>
</dbReference>
<dbReference type="NCBIfam" id="TIGR01536">
    <property type="entry name" value="asn_synth_AEB"/>
    <property type="match status" value="1"/>
</dbReference>
<evidence type="ECO:0000256" key="3">
    <source>
        <dbReference type="ARBA" id="ARBA00012737"/>
    </source>
</evidence>
<keyword evidence="8" id="KW-0061">Asparagine biosynthesis</keyword>
<keyword evidence="5 9" id="KW-0067">ATP-binding</keyword>
<dbReference type="InterPro" id="IPR029055">
    <property type="entry name" value="Ntn_hydrolases_N"/>
</dbReference>
<dbReference type="OrthoDB" id="9763290at2"/>
<dbReference type="GO" id="GO:0016740">
    <property type="term" value="F:transferase activity"/>
    <property type="evidence" value="ECO:0007669"/>
    <property type="project" value="UniProtKB-KW"/>
</dbReference>
<feature type="binding site" evidence="9">
    <location>
        <position position="100"/>
    </location>
    <ligand>
        <name>L-glutamine</name>
        <dbReference type="ChEBI" id="CHEBI:58359"/>
    </ligand>
</feature>